<evidence type="ECO:0000313" key="2">
    <source>
        <dbReference type="Proteomes" id="UP000031036"/>
    </source>
</evidence>
<organism evidence="1 2">
    <name type="scientific">Toxocara canis</name>
    <name type="common">Canine roundworm</name>
    <dbReference type="NCBI Taxonomy" id="6265"/>
    <lineage>
        <taxon>Eukaryota</taxon>
        <taxon>Metazoa</taxon>
        <taxon>Ecdysozoa</taxon>
        <taxon>Nematoda</taxon>
        <taxon>Chromadorea</taxon>
        <taxon>Rhabditida</taxon>
        <taxon>Spirurina</taxon>
        <taxon>Ascaridomorpha</taxon>
        <taxon>Ascaridoidea</taxon>
        <taxon>Toxocaridae</taxon>
        <taxon>Toxocara</taxon>
    </lineage>
</organism>
<sequence length="105" mass="12413">MWMAELIFEVDISTNRIVHEQDLHFMSTLTCRGRCYTGKPIVDEEVKMDRLFRSFLQHVYTFLRRREDFDESETIAFSGVYKKSETQRECVLVTLLFCSGFAVIT</sequence>
<gene>
    <name evidence="1" type="ORF">Tcan_07591</name>
</gene>
<dbReference type="AlphaFoldDB" id="A0A0B2VER6"/>
<protein>
    <submittedName>
        <fullName evidence="1">Uncharacterized protein</fullName>
    </submittedName>
</protein>
<dbReference type="EMBL" id="JPKZ01001844">
    <property type="protein sequence ID" value="KHN79857.1"/>
    <property type="molecule type" value="Genomic_DNA"/>
</dbReference>
<accession>A0A0B2VER6</accession>
<keyword evidence="2" id="KW-1185">Reference proteome</keyword>
<name>A0A0B2VER6_TOXCA</name>
<reference evidence="1 2" key="1">
    <citation type="submission" date="2014-11" db="EMBL/GenBank/DDBJ databases">
        <title>Genetic blueprint of the zoonotic pathogen Toxocara canis.</title>
        <authorList>
            <person name="Zhu X.-Q."/>
            <person name="Korhonen P.K."/>
            <person name="Cai H."/>
            <person name="Young N.D."/>
            <person name="Nejsum P."/>
            <person name="von Samson-Himmelstjerna G."/>
            <person name="Boag P.R."/>
            <person name="Tan P."/>
            <person name="Li Q."/>
            <person name="Min J."/>
            <person name="Yang Y."/>
            <person name="Wang X."/>
            <person name="Fang X."/>
            <person name="Hall R.S."/>
            <person name="Hofmann A."/>
            <person name="Sternberg P.W."/>
            <person name="Jex A.R."/>
            <person name="Gasser R.B."/>
        </authorList>
    </citation>
    <scope>NUCLEOTIDE SEQUENCE [LARGE SCALE GENOMIC DNA]</scope>
    <source>
        <strain evidence="1">PN_DK_2014</strain>
    </source>
</reference>
<evidence type="ECO:0000313" key="1">
    <source>
        <dbReference type="EMBL" id="KHN79857.1"/>
    </source>
</evidence>
<proteinExistence type="predicted"/>
<comment type="caution">
    <text evidence="1">The sequence shown here is derived from an EMBL/GenBank/DDBJ whole genome shotgun (WGS) entry which is preliminary data.</text>
</comment>
<dbReference type="Proteomes" id="UP000031036">
    <property type="component" value="Unassembled WGS sequence"/>
</dbReference>